<feature type="domain" description="Glycine zipper 2TM" evidence="5">
    <location>
        <begin position="144"/>
        <end position="184"/>
    </location>
</feature>
<dbReference type="RefSeq" id="WP_179582998.1">
    <property type="nucleotide sequence ID" value="NZ_JACBYR010000001.1"/>
</dbReference>
<comment type="caution">
    <text evidence="6">The sequence shown here is derived from an EMBL/GenBank/DDBJ whole genome shotgun (WGS) entry which is preliminary data.</text>
</comment>
<evidence type="ECO:0000313" key="6">
    <source>
        <dbReference type="EMBL" id="NYE81185.1"/>
    </source>
</evidence>
<dbReference type="InterPro" id="IPR051407">
    <property type="entry name" value="Bact_OM_lipoprot/Surf_antigen"/>
</dbReference>
<evidence type="ECO:0000256" key="3">
    <source>
        <dbReference type="SAM" id="MobiDB-lite"/>
    </source>
</evidence>
<keyword evidence="2 4" id="KW-0472">Membrane</keyword>
<reference evidence="6 7" key="1">
    <citation type="submission" date="2020-07" db="EMBL/GenBank/DDBJ databases">
        <title>Genomic Encyclopedia of Type Strains, Phase IV (KMG-V): Genome sequencing to study the core and pangenomes of soil and plant-associated prokaryotes.</title>
        <authorList>
            <person name="Whitman W."/>
        </authorList>
    </citation>
    <scope>NUCLEOTIDE SEQUENCE [LARGE SCALE GENOMIC DNA]</scope>
    <source>
        <strain evidence="6 7">SAS40</strain>
    </source>
</reference>
<comment type="subcellular location">
    <subcellularLocation>
        <location evidence="1">Membrane</location>
    </subcellularLocation>
</comment>
<evidence type="ECO:0000313" key="7">
    <source>
        <dbReference type="Proteomes" id="UP000542125"/>
    </source>
</evidence>
<feature type="region of interest" description="Disordered" evidence="3">
    <location>
        <begin position="75"/>
        <end position="111"/>
    </location>
</feature>
<name>A0A7Y9IQF5_9BURK</name>
<dbReference type="EMBL" id="JACBYR010000001">
    <property type="protein sequence ID" value="NYE81185.1"/>
    <property type="molecule type" value="Genomic_DNA"/>
</dbReference>
<dbReference type="Proteomes" id="UP000542125">
    <property type="component" value="Unassembled WGS sequence"/>
</dbReference>
<gene>
    <name evidence="6" type="ORF">FHW18_000456</name>
</gene>
<keyword evidence="7" id="KW-1185">Reference proteome</keyword>
<evidence type="ECO:0000256" key="2">
    <source>
        <dbReference type="ARBA" id="ARBA00023136"/>
    </source>
</evidence>
<evidence type="ECO:0000259" key="5">
    <source>
        <dbReference type="Pfam" id="PF05433"/>
    </source>
</evidence>
<keyword evidence="6" id="KW-0449">Lipoprotein</keyword>
<dbReference type="AlphaFoldDB" id="A0A7Y9IQF5"/>
<feature type="compositionally biased region" description="Basic and acidic residues" evidence="3">
    <location>
        <begin position="94"/>
        <end position="109"/>
    </location>
</feature>
<dbReference type="InterPro" id="IPR008816">
    <property type="entry name" value="Gly_zipper_2TM_dom"/>
</dbReference>
<proteinExistence type="predicted"/>
<dbReference type="GO" id="GO:0019867">
    <property type="term" value="C:outer membrane"/>
    <property type="evidence" value="ECO:0007669"/>
    <property type="project" value="InterPro"/>
</dbReference>
<sequence length="246" mass="25314">MSPFKRIGAPFPVIRRERGAASLHPLIAAAAVCLIIMSGVAVAVMTGVLPSPMAKSGPESQLSADARELEADTVASRFGKGPTTTAMAPVRSAEPVERAVERAPVERAPEPAPQRLAAVNRCSDCGVVTSVRAVKVEGQGSGVGAVGGGVVGGLVGNQFGGGNGRTALTLLGAAGGALAGHEVEKHVRSTTSYQMTVRMDNGTTRTFRSASPYNWREGDPVRVINGRVSSRNVESGMQSVRVNDAG</sequence>
<organism evidence="6 7">
    <name type="scientific">Pigmentiphaga litoralis</name>
    <dbReference type="NCBI Taxonomy" id="516702"/>
    <lineage>
        <taxon>Bacteria</taxon>
        <taxon>Pseudomonadati</taxon>
        <taxon>Pseudomonadota</taxon>
        <taxon>Betaproteobacteria</taxon>
        <taxon>Burkholderiales</taxon>
        <taxon>Alcaligenaceae</taxon>
        <taxon>Pigmentiphaga</taxon>
    </lineage>
</organism>
<dbReference type="PANTHER" id="PTHR35603:SF2">
    <property type="entry name" value="OUTER MEMBRANE LIPOPROTEIN"/>
    <property type="match status" value="1"/>
</dbReference>
<dbReference type="PANTHER" id="PTHR35603">
    <property type="match status" value="1"/>
</dbReference>
<protein>
    <submittedName>
        <fullName evidence="6">Outer membrane lipoprotein SlyB</fullName>
    </submittedName>
</protein>
<dbReference type="Pfam" id="PF05433">
    <property type="entry name" value="Rick_17kDa_Anti"/>
    <property type="match status" value="1"/>
</dbReference>
<evidence type="ECO:0000256" key="4">
    <source>
        <dbReference type="SAM" id="Phobius"/>
    </source>
</evidence>
<feature type="transmembrane region" description="Helical" evidence="4">
    <location>
        <begin position="21"/>
        <end position="49"/>
    </location>
</feature>
<keyword evidence="4" id="KW-1133">Transmembrane helix</keyword>
<accession>A0A7Y9IQF5</accession>
<keyword evidence="4" id="KW-0812">Transmembrane</keyword>
<evidence type="ECO:0000256" key="1">
    <source>
        <dbReference type="ARBA" id="ARBA00004370"/>
    </source>
</evidence>